<dbReference type="SMART" id="SM00408">
    <property type="entry name" value="IGc2"/>
    <property type="match status" value="4"/>
</dbReference>
<dbReference type="InterPro" id="IPR036179">
    <property type="entry name" value="Ig-like_dom_sf"/>
</dbReference>
<dbReference type="PROSITE" id="PS50835">
    <property type="entry name" value="IG_LIKE"/>
    <property type="match status" value="4"/>
</dbReference>
<dbReference type="Ensembl" id="ENSCCRT00015032128.1">
    <property type="protein sequence ID" value="ENSCCRP00015031037.1"/>
    <property type="gene ID" value="ENSCCRG00015013034.1"/>
</dbReference>
<keyword evidence="3 8" id="KW-0732">Signal</keyword>
<feature type="chain" id="PRO_5033998259" description="Ig-like domain-containing protein" evidence="8">
    <location>
        <begin position="21"/>
        <end position="399"/>
    </location>
</feature>
<dbReference type="SMART" id="SM00409">
    <property type="entry name" value="IG"/>
    <property type="match status" value="4"/>
</dbReference>
<dbReference type="Pfam" id="PF07679">
    <property type="entry name" value="I-set"/>
    <property type="match status" value="1"/>
</dbReference>
<dbReference type="GO" id="GO:0008046">
    <property type="term" value="F:axon guidance receptor activity"/>
    <property type="evidence" value="ECO:0007669"/>
    <property type="project" value="TreeGrafter"/>
</dbReference>
<evidence type="ECO:0000256" key="1">
    <source>
        <dbReference type="ARBA" id="ARBA00004236"/>
    </source>
</evidence>
<name>A0A8C1U3K4_CYPCA</name>
<evidence type="ECO:0000256" key="8">
    <source>
        <dbReference type="SAM" id="SignalP"/>
    </source>
</evidence>
<dbReference type="SUPFAM" id="SSF48726">
    <property type="entry name" value="Immunoglobulin"/>
    <property type="match status" value="4"/>
</dbReference>
<evidence type="ECO:0000313" key="11">
    <source>
        <dbReference type="Proteomes" id="UP000694700"/>
    </source>
</evidence>
<keyword evidence="6" id="KW-0325">Glycoprotein</keyword>
<dbReference type="FunFam" id="2.60.40.10:FF:000357">
    <property type="entry name" value="Fc receptor like 1"/>
    <property type="match status" value="2"/>
</dbReference>
<dbReference type="GO" id="GO:0030424">
    <property type="term" value="C:axon"/>
    <property type="evidence" value="ECO:0007669"/>
    <property type="project" value="TreeGrafter"/>
</dbReference>
<dbReference type="CDD" id="cd00096">
    <property type="entry name" value="Ig"/>
    <property type="match status" value="2"/>
</dbReference>
<dbReference type="Pfam" id="PF13927">
    <property type="entry name" value="Ig_3"/>
    <property type="match status" value="3"/>
</dbReference>
<dbReference type="AlphaFoldDB" id="A0A8C1U3K4"/>
<feature type="signal peptide" evidence="8">
    <location>
        <begin position="1"/>
        <end position="20"/>
    </location>
</feature>
<reference evidence="10" key="1">
    <citation type="submission" date="2025-08" db="UniProtKB">
        <authorList>
            <consortium name="Ensembl"/>
        </authorList>
    </citation>
    <scope>IDENTIFICATION</scope>
</reference>
<evidence type="ECO:0000256" key="7">
    <source>
        <dbReference type="ARBA" id="ARBA00023319"/>
    </source>
</evidence>
<dbReference type="Gene3D" id="2.60.40.10">
    <property type="entry name" value="Immunoglobulins"/>
    <property type="match status" value="4"/>
</dbReference>
<dbReference type="PANTHER" id="PTHR45080">
    <property type="entry name" value="CONTACTIN 5"/>
    <property type="match status" value="1"/>
</dbReference>
<evidence type="ECO:0000256" key="2">
    <source>
        <dbReference type="ARBA" id="ARBA00022475"/>
    </source>
</evidence>
<dbReference type="GO" id="GO:0050808">
    <property type="term" value="P:synapse organization"/>
    <property type="evidence" value="ECO:0007669"/>
    <property type="project" value="TreeGrafter"/>
</dbReference>
<sequence length="399" mass="42500">VLSSTVRITLPCCLLMAVWGQSPVVSVQPRTAAVKLGETVSFHCRVTSGSQPVQLEWKRTNNQPLGDNVKLGPDGAVLTITNVRLRNQGVYRCIATNAQGKGTTTASLTIRQPPKVRVTPSGPLSVRAGESVTLECSVTGKPRPSISWTKQGSDTELVSTTTDTTASLQVTVMSAEDAGIFVCRAQSREGGPQSETCSGFLPSDWMACSWGAGLATELTAVCCITVHSSPTPVISWSKLRAPLPWQHKVNGGSLTLNNVGRQDSGQYICNATSALGFSEAYVQLEVDSPPYATTLTEETVARPGDALRLQCLAHGSHPIRFRWTRMGRASMSPGAETTKDGLLKIAKLKLTDSGTYKCVATNHVGSSEVLTKVTVRGASNSEKTEICLVQIPRTTVLST</sequence>
<comment type="subcellular location">
    <subcellularLocation>
        <location evidence="1">Cell membrane</location>
    </subcellularLocation>
</comment>
<evidence type="ECO:0000256" key="3">
    <source>
        <dbReference type="ARBA" id="ARBA00022729"/>
    </source>
</evidence>
<evidence type="ECO:0000259" key="9">
    <source>
        <dbReference type="PROSITE" id="PS50835"/>
    </source>
</evidence>
<keyword evidence="7" id="KW-0393">Immunoglobulin domain</keyword>
<dbReference type="GO" id="GO:0043025">
    <property type="term" value="C:neuronal cell body"/>
    <property type="evidence" value="ECO:0007669"/>
    <property type="project" value="TreeGrafter"/>
</dbReference>
<evidence type="ECO:0000313" key="10">
    <source>
        <dbReference type="Ensembl" id="ENSCCRP00015031037.1"/>
    </source>
</evidence>
<dbReference type="GO" id="GO:0005886">
    <property type="term" value="C:plasma membrane"/>
    <property type="evidence" value="ECO:0007669"/>
    <property type="project" value="UniProtKB-SubCell"/>
</dbReference>
<accession>A0A8C1U3K4</accession>
<feature type="domain" description="Ig-like" evidence="9">
    <location>
        <begin position="211"/>
        <end position="287"/>
    </location>
</feature>
<dbReference type="InterPro" id="IPR003599">
    <property type="entry name" value="Ig_sub"/>
</dbReference>
<dbReference type="FunFam" id="2.60.40.10:FF:000032">
    <property type="entry name" value="palladin isoform X1"/>
    <property type="match status" value="1"/>
</dbReference>
<dbReference type="InterPro" id="IPR050958">
    <property type="entry name" value="Cell_Adh-Cytoskel_Orgn"/>
</dbReference>
<feature type="domain" description="Ig-like" evidence="9">
    <location>
        <begin position="290"/>
        <end position="376"/>
    </location>
</feature>
<evidence type="ECO:0000256" key="6">
    <source>
        <dbReference type="ARBA" id="ARBA00023180"/>
    </source>
</evidence>
<protein>
    <recommendedName>
        <fullName evidence="9">Ig-like domain-containing protein</fullName>
    </recommendedName>
</protein>
<organism evidence="10 11">
    <name type="scientific">Cyprinus carpio</name>
    <name type="common">Common carp</name>
    <dbReference type="NCBI Taxonomy" id="7962"/>
    <lineage>
        <taxon>Eukaryota</taxon>
        <taxon>Metazoa</taxon>
        <taxon>Chordata</taxon>
        <taxon>Craniata</taxon>
        <taxon>Vertebrata</taxon>
        <taxon>Euteleostomi</taxon>
        <taxon>Actinopterygii</taxon>
        <taxon>Neopterygii</taxon>
        <taxon>Teleostei</taxon>
        <taxon>Ostariophysi</taxon>
        <taxon>Cypriniformes</taxon>
        <taxon>Cyprinidae</taxon>
        <taxon>Cyprininae</taxon>
        <taxon>Cyprinus</taxon>
    </lineage>
</organism>
<dbReference type="InterPro" id="IPR013783">
    <property type="entry name" value="Ig-like_fold"/>
</dbReference>
<proteinExistence type="predicted"/>
<dbReference type="Proteomes" id="UP000694700">
    <property type="component" value="Unplaced"/>
</dbReference>
<evidence type="ECO:0000256" key="4">
    <source>
        <dbReference type="ARBA" id="ARBA00023136"/>
    </source>
</evidence>
<keyword evidence="5" id="KW-1015">Disulfide bond</keyword>
<evidence type="ECO:0000256" key="5">
    <source>
        <dbReference type="ARBA" id="ARBA00023157"/>
    </source>
</evidence>
<dbReference type="InterPro" id="IPR007110">
    <property type="entry name" value="Ig-like_dom"/>
</dbReference>
<keyword evidence="2" id="KW-1003">Cell membrane</keyword>
<keyword evidence="4" id="KW-0472">Membrane</keyword>
<dbReference type="GO" id="GO:0007156">
    <property type="term" value="P:homophilic cell adhesion via plasma membrane adhesion molecules"/>
    <property type="evidence" value="ECO:0007669"/>
    <property type="project" value="TreeGrafter"/>
</dbReference>
<dbReference type="InterPro" id="IPR013098">
    <property type="entry name" value="Ig_I-set"/>
</dbReference>
<dbReference type="PANTHER" id="PTHR45080:SF8">
    <property type="entry name" value="IG-LIKE DOMAIN-CONTAINING PROTEIN"/>
    <property type="match status" value="1"/>
</dbReference>
<feature type="domain" description="Ig-like" evidence="9">
    <location>
        <begin position="23"/>
        <end position="109"/>
    </location>
</feature>
<feature type="domain" description="Ig-like" evidence="9">
    <location>
        <begin position="114"/>
        <end position="198"/>
    </location>
</feature>
<dbReference type="InterPro" id="IPR003598">
    <property type="entry name" value="Ig_sub2"/>
</dbReference>